<evidence type="ECO:0000259" key="7">
    <source>
        <dbReference type="PROSITE" id="PS50983"/>
    </source>
</evidence>
<dbReference type="Pfam" id="PF01497">
    <property type="entry name" value="Peripla_BP_2"/>
    <property type="match status" value="1"/>
</dbReference>
<dbReference type="RefSeq" id="WP_123608170.1">
    <property type="nucleotide sequence ID" value="NZ_RJVG01000002.1"/>
</dbReference>
<dbReference type="SUPFAM" id="SSF53807">
    <property type="entry name" value="Helical backbone' metal receptor"/>
    <property type="match status" value="1"/>
</dbReference>
<organism evidence="8 9">
    <name type="scientific">Mobilisporobacter senegalensis</name>
    <dbReference type="NCBI Taxonomy" id="1329262"/>
    <lineage>
        <taxon>Bacteria</taxon>
        <taxon>Bacillati</taxon>
        <taxon>Bacillota</taxon>
        <taxon>Clostridia</taxon>
        <taxon>Lachnospirales</taxon>
        <taxon>Lachnospiraceae</taxon>
        <taxon>Mobilisporobacter</taxon>
    </lineage>
</organism>
<name>A0A3N1XV17_9FIRM</name>
<dbReference type="PANTHER" id="PTHR30532">
    <property type="entry name" value="IRON III DICITRATE-BINDING PERIPLASMIC PROTEIN"/>
    <property type="match status" value="1"/>
</dbReference>
<dbReference type="OrthoDB" id="9787830at2"/>
<comment type="similarity">
    <text evidence="2">Belongs to the bacterial solute-binding protein 8 family.</text>
</comment>
<dbReference type="GO" id="GO:1901678">
    <property type="term" value="P:iron coordination entity transport"/>
    <property type="evidence" value="ECO:0007669"/>
    <property type="project" value="UniProtKB-ARBA"/>
</dbReference>
<feature type="signal peptide" evidence="6">
    <location>
        <begin position="1"/>
        <end position="18"/>
    </location>
</feature>
<keyword evidence="3" id="KW-0813">Transport</keyword>
<gene>
    <name evidence="8" type="ORF">EDD66_102115</name>
</gene>
<dbReference type="InterPro" id="IPR002491">
    <property type="entry name" value="ABC_transptr_periplasmic_BD"/>
</dbReference>
<keyword evidence="4 6" id="KW-0732">Signal</keyword>
<dbReference type="GO" id="GO:0030288">
    <property type="term" value="C:outer membrane-bounded periplasmic space"/>
    <property type="evidence" value="ECO:0007669"/>
    <property type="project" value="TreeGrafter"/>
</dbReference>
<dbReference type="PANTHER" id="PTHR30532:SF24">
    <property type="entry name" value="FERRIC ENTEROBACTIN-BINDING PERIPLASMIC PROTEIN FEPB"/>
    <property type="match status" value="1"/>
</dbReference>
<dbReference type="InterPro" id="IPR051313">
    <property type="entry name" value="Bact_iron-sidero_bind"/>
</dbReference>
<dbReference type="Gene3D" id="3.40.50.1980">
    <property type="entry name" value="Nitrogenase molybdenum iron protein domain"/>
    <property type="match status" value="2"/>
</dbReference>
<keyword evidence="9" id="KW-1185">Reference proteome</keyword>
<evidence type="ECO:0000313" key="9">
    <source>
        <dbReference type="Proteomes" id="UP000273083"/>
    </source>
</evidence>
<dbReference type="PROSITE" id="PS51257">
    <property type="entry name" value="PROKAR_LIPOPROTEIN"/>
    <property type="match status" value="1"/>
</dbReference>
<evidence type="ECO:0000256" key="1">
    <source>
        <dbReference type="ARBA" id="ARBA00004196"/>
    </source>
</evidence>
<feature type="compositionally biased region" description="Low complexity" evidence="5">
    <location>
        <begin position="29"/>
        <end position="45"/>
    </location>
</feature>
<evidence type="ECO:0000256" key="4">
    <source>
        <dbReference type="ARBA" id="ARBA00022729"/>
    </source>
</evidence>
<feature type="chain" id="PRO_5038990458" evidence="6">
    <location>
        <begin position="19"/>
        <end position="336"/>
    </location>
</feature>
<evidence type="ECO:0000256" key="5">
    <source>
        <dbReference type="SAM" id="MobiDB-lite"/>
    </source>
</evidence>
<dbReference type="AlphaFoldDB" id="A0A3N1XV17"/>
<reference evidence="8 9" key="1">
    <citation type="submission" date="2018-11" db="EMBL/GenBank/DDBJ databases">
        <title>Genomic Encyclopedia of Type Strains, Phase IV (KMG-IV): sequencing the most valuable type-strain genomes for metagenomic binning, comparative biology and taxonomic classification.</title>
        <authorList>
            <person name="Goeker M."/>
        </authorList>
    </citation>
    <scope>NUCLEOTIDE SEQUENCE [LARGE SCALE GENOMIC DNA]</scope>
    <source>
        <strain evidence="8 9">DSM 26537</strain>
    </source>
</reference>
<feature type="region of interest" description="Disordered" evidence="5">
    <location>
        <begin position="26"/>
        <end position="56"/>
    </location>
</feature>
<evidence type="ECO:0000256" key="3">
    <source>
        <dbReference type="ARBA" id="ARBA00022448"/>
    </source>
</evidence>
<comment type="caution">
    <text evidence="8">The sequence shown here is derived from an EMBL/GenBank/DDBJ whole genome shotgun (WGS) entry which is preliminary data.</text>
</comment>
<evidence type="ECO:0000256" key="6">
    <source>
        <dbReference type="SAM" id="SignalP"/>
    </source>
</evidence>
<protein>
    <submittedName>
        <fullName evidence="8">ABC-type Fe3+-hydroxamate transport system substrate-binding protein</fullName>
    </submittedName>
</protein>
<evidence type="ECO:0000313" key="8">
    <source>
        <dbReference type="EMBL" id="ROR30464.1"/>
    </source>
</evidence>
<dbReference type="Proteomes" id="UP000273083">
    <property type="component" value="Unassembled WGS sequence"/>
</dbReference>
<feature type="domain" description="Fe/B12 periplasmic-binding" evidence="7">
    <location>
        <begin position="79"/>
        <end position="336"/>
    </location>
</feature>
<dbReference type="EMBL" id="RJVG01000002">
    <property type="protein sequence ID" value="ROR30464.1"/>
    <property type="molecule type" value="Genomic_DNA"/>
</dbReference>
<proteinExistence type="inferred from homology"/>
<sequence>MKKIIRLFMITAIAAVFAVGCTKENDNNGETGTEVSSTEGTVVEDSTVEEESSGSQKEYPYTYVDVAGREVVIEKEPVNIAVDYLPLWETLLLLDITPVAASGAQNYLATWDAFQGIDMEEVIDLGTSEVNLELLLEIEPDLFLHQVSDPGNIDVTNFEAISPVAVFGPETKMDWRLSLREVSKLVGKEEKAEEVIAEFDKKIADARGKLQEKYNGQTVLQMSLMSADQYYCAYRPVLYDKEAGLGLSAPEGYTTSENYEQVSMEAIVSMNPDYIFVNVFDGDEAIYEEMTGNSVWQSLKAVQEGNVVKLDGSGHANSGLATQYTIDRIVDTLLAE</sequence>
<comment type="subcellular location">
    <subcellularLocation>
        <location evidence="1">Cell envelope</location>
    </subcellularLocation>
</comment>
<evidence type="ECO:0000256" key="2">
    <source>
        <dbReference type="ARBA" id="ARBA00008814"/>
    </source>
</evidence>
<dbReference type="PROSITE" id="PS50983">
    <property type="entry name" value="FE_B12_PBP"/>
    <property type="match status" value="1"/>
</dbReference>
<accession>A0A3N1XV17</accession>